<evidence type="ECO:0000313" key="3">
    <source>
        <dbReference type="Proteomes" id="UP000612893"/>
    </source>
</evidence>
<evidence type="ECO:0000256" key="1">
    <source>
        <dbReference type="SAM" id="Phobius"/>
    </source>
</evidence>
<organism evidence="2 3">
    <name type="scientific">Candidatus Nephthysia bennettiae</name>
    <dbReference type="NCBI Taxonomy" id="3127016"/>
    <lineage>
        <taxon>Bacteria</taxon>
        <taxon>Bacillati</taxon>
        <taxon>Candidatus Dormiibacterota</taxon>
        <taxon>Candidatus Dormibacteria</taxon>
        <taxon>Candidatus Dormibacterales</taxon>
        <taxon>Candidatus Dormibacteraceae</taxon>
        <taxon>Candidatus Nephthysia</taxon>
    </lineage>
</organism>
<evidence type="ECO:0000313" key="2">
    <source>
        <dbReference type="EMBL" id="MBJ7601219.1"/>
    </source>
</evidence>
<dbReference type="Proteomes" id="UP000612893">
    <property type="component" value="Unassembled WGS sequence"/>
</dbReference>
<reference evidence="2" key="1">
    <citation type="submission" date="2020-10" db="EMBL/GenBank/DDBJ databases">
        <title>Ca. Dormibacterota MAGs.</title>
        <authorList>
            <person name="Montgomery K."/>
        </authorList>
    </citation>
    <scope>NUCLEOTIDE SEQUENCE [LARGE SCALE GENOMIC DNA]</scope>
    <source>
        <strain evidence="2">SC8812_S17_10</strain>
    </source>
</reference>
<keyword evidence="1" id="KW-0812">Transmembrane</keyword>
<gene>
    <name evidence="2" type="ORF">JF922_24495</name>
</gene>
<dbReference type="RefSeq" id="WP_338205368.1">
    <property type="nucleotide sequence ID" value="NZ_JAEKNR010000239.1"/>
</dbReference>
<accession>A0A934NBT2</accession>
<proteinExistence type="predicted"/>
<keyword evidence="3" id="KW-1185">Reference proteome</keyword>
<sequence length="71" mass="7287">MWRLATANAGNSALAAVLIVVAHLIGGVGIVLCFVGVLFTSVYAYGVTAGIVDWFRRTQIQPSPAGPSLAG</sequence>
<comment type="caution">
    <text evidence="2">The sequence shown here is derived from an EMBL/GenBank/DDBJ whole genome shotgun (WGS) entry which is preliminary data.</text>
</comment>
<protein>
    <submittedName>
        <fullName evidence="2">Uncharacterized protein</fullName>
    </submittedName>
</protein>
<dbReference type="EMBL" id="JAEKNR010000239">
    <property type="protein sequence ID" value="MBJ7601219.1"/>
    <property type="molecule type" value="Genomic_DNA"/>
</dbReference>
<keyword evidence="1" id="KW-0472">Membrane</keyword>
<feature type="transmembrane region" description="Helical" evidence="1">
    <location>
        <begin position="12"/>
        <end position="45"/>
    </location>
</feature>
<dbReference type="AlphaFoldDB" id="A0A934NBT2"/>
<name>A0A934NBT2_9BACT</name>
<keyword evidence="1" id="KW-1133">Transmembrane helix</keyword>